<evidence type="ECO:0000313" key="2">
    <source>
        <dbReference type="Proteomes" id="UP000593579"/>
    </source>
</evidence>
<reference evidence="1 2" key="1">
    <citation type="journal article" date="2019" name="Genome Biol. Evol.">
        <title>Insights into the evolution of the New World diploid cottons (Gossypium, subgenus Houzingenia) based on genome sequencing.</title>
        <authorList>
            <person name="Grover C.E."/>
            <person name="Arick M.A. 2nd"/>
            <person name="Thrash A."/>
            <person name="Conover J.L."/>
            <person name="Sanders W.S."/>
            <person name="Peterson D.G."/>
            <person name="Frelichowski J.E."/>
            <person name="Scheffler J.A."/>
            <person name="Scheffler B.E."/>
            <person name="Wendel J.F."/>
        </authorList>
    </citation>
    <scope>NUCLEOTIDE SEQUENCE [LARGE SCALE GENOMIC DNA]</scope>
    <source>
        <strain evidence="1">5</strain>
        <tissue evidence="1">Leaf</tissue>
    </source>
</reference>
<evidence type="ECO:0000313" key="1">
    <source>
        <dbReference type="EMBL" id="MBA0747447.1"/>
    </source>
</evidence>
<name>A0A7J9CG72_GOSGO</name>
<protein>
    <submittedName>
        <fullName evidence="1">Uncharacterized protein</fullName>
    </submittedName>
</protein>
<dbReference type="EMBL" id="JABEZY010000010">
    <property type="protein sequence ID" value="MBA0747447.1"/>
    <property type="molecule type" value="Genomic_DNA"/>
</dbReference>
<gene>
    <name evidence="1" type="ORF">Gogos_004360</name>
</gene>
<organism evidence="1 2">
    <name type="scientific">Gossypium gossypioides</name>
    <name type="common">Mexican cotton</name>
    <name type="synonym">Selera gossypioides</name>
    <dbReference type="NCBI Taxonomy" id="34282"/>
    <lineage>
        <taxon>Eukaryota</taxon>
        <taxon>Viridiplantae</taxon>
        <taxon>Streptophyta</taxon>
        <taxon>Embryophyta</taxon>
        <taxon>Tracheophyta</taxon>
        <taxon>Spermatophyta</taxon>
        <taxon>Magnoliopsida</taxon>
        <taxon>eudicotyledons</taxon>
        <taxon>Gunneridae</taxon>
        <taxon>Pentapetalae</taxon>
        <taxon>rosids</taxon>
        <taxon>malvids</taxon>
        <taxon>Malvales</taxon>
        <taxon>Malvaceae</taxon>
        <taxon>Malvoideae</taxon>
        <taxon>Gossypium</taxon>
    </lineage>
</organism>
<accession>A0A7J9CG72</accession>
<keyword evidence="2" id="KW-1185">Reference proteome</keyword>
<feature type="non-terminal residue" evidence="1">
    <location>
        <position position="1"/>
    </location>
</feature>
<dbReference type="Proteomes" id="UP000593579">
    <property type="component" value="Unassembled WGS sequence"/>
</dbReference>
<comment type="caution">
    <text evidence="1">The sequence shown here is derived from an EMBL/GenBank/DDBJ whole genome shotgun (WGS) entry which is preliminary data.</text>
</comment>
<dbReference type="AlphaFoldDB" id="A0A7J9CG72"/>
<dbReference type="OrthoDB" id="1002496at2759"/>
<proteinExistence type="predicted"/>
<sequence>MVPNVDGEKPISKVEHITTILNSLPSEYDPFMAVIIAIKESFPLQGVVSVLVEVETRQQTEALKLPIVVHATQHSPGGGSYSSSLLKVLVQPSIVRSQLTFK</sequence>